<dbReference type="CDD" id="cd05154">
    <property type="entry name" value="ACAD10_11_N-like"/>
    <property type="match status" value="1"/>
</dbReference>
<organism evidence="2 3">
    <name type="scientific">Nocardioides panacisoli</name>
    <dbReference type="NCBI Taxonomy" id="627624"/>
    <lineage>
        <taxon>Bacteria</taxon>
        <taxon>Bacillati</taxon>
        <taxon>Actinomycetota</taxon>
        <taxon>Actinomycetes</taxon>
        <taxon>Propionibacteriales</taxon>
        <taxon>Nocardioidaceae</taxon>
        <taxon>Nocardioides</taxon>
    </lineage>
</organism>
<accession>A0ABP7J966</accession>
<evidence type="ECO:0000313" key="2">
    <source>
        <dbReference type="EMBL" id="GAA3836912.1"/>
    </source>
</evidence>
<dbReference type="SUPFAM" id="SSF56112">
    <property type="entry name" value="Protein kinase-like (PK-like)"/>
    <property type="match status" value="1"/>
</dbReference>
<dbReference type="EMBL" id="BAABAH010000027">
    <property type="protein sequence ID" value="GAA3836912.1"/>
    <property type="molecule type" value="Genomic_DNA"/>
</dbReference>
<protein>
    <submittedName>
        <fullName evidence="2">Phosphotransferase family protein</fullName>
    </submittedName>
</protein>
<name>A0ABP7J966_9ACTN</name>
<dbReference type="PANTHER" id="PTHR47829:SF1">
    <property type="entry name" value="HAD FAMILY PHOSPHATASE"/>
    <property type="match status" value="1"/>
</dbReference>
<reference evidence="3" key="1">
    <citation type="journal article" date="2019" name="Int. J. Syst. Evol. Microbiol.">
        <title>The Global Catalogue of Microorganisms (GCM) 10K type strain sequencing project: providing services to taxonomists for standard genome sequencing and annotation.</title>
        <authorList>
            <consortium name="The Broad Institute Genomics Platform"/>
            <consortium name="The Broad Institute Genome Sequencing Center for Infectious Disease"/>
            <person name="Wu L."/>
            <person name="Ma J."/>
        </authorList>
    </citation>
    <scope>NUCLEOTIDE SEQUENCE [LARGE SCALE GENOMIC DNA]</scope>
    <source>
        <strain evidence="3">JCM 16953</strain>
    </source>
</reference>
<proteinExistence type="predicted"/>
<dbReference type="Gene3D" id="3.30.200.20">
    <property type="entry name" value="Phosphorylase Kinase, domain 1"/>
    <property type="match status" value="1"/>
</dbReference>
<dbReference type="RefSeq" id="WP_344779056.1">
    <property type="nucleotide sequence ID" value="NZ_BAABAH010000027.1"/>
</dbReference>
<evidence type="ECO:0000313" key="3">
    <source>
        <dbReference type="Proteomes" id="UP001501821"/>
    </source>
</evidence>
<keyword evidence="3" id="KW-1185">Reference proteome</keyword>
<dbReference type="InterPro" id="IPR041726">
    <property type="entry name" value="ACAD10_11_N"/>
</dbReference>
<dbReference type="InterPro" id="IPR002575">
    <property type="entry name" value="Aminoglycoside_PTrfase"/>
</dbReference>
<feature type="domain" description="Aminoglycoside phosphotransferase" evidence="1">
    <location>
        <begin position="33"/>
        <end position="247"/>
    </location>
</feature>
<dbReference type="InterPro" id="IPR011009">
    <property type="entry name" value="Kinase-like_dom_sf"/>
</dbReference>
<dbReference type="InterPro" id="IPR052898">
    <property type="entry name" value="ACAD10-like"/>
</dbReference>
<dbReference type="PANTHER" id="PTHR47829">
    <property type="entry name" value="HYDROLASE, PUTATIVE (AFU_ORTHOLOGUE AFUA_1G12880)-RELATED"/>
    <property type="match status" value="1"/>
</dbReference>
<dbReference type="Pfam" id="PF01636">
    <property type="entry name" value="APH"/>
    <property type="match status" value="1"/>
</dbReference>
<dbReference type="Proteomes" id="UP001501821">
    <property type="component" value="Unassembled WGS sequence"/>
</dbReference>
<gene>
    <name evidence="2" type="ORF">GCM10022242_41930</name>
</gene>
<dbReference type="Gene3D" id="3.90.1200.10">
    <property type="match status" value="1"/>
</dbReference>
<sequence>MTTADAPPGLDLDALGAWFAAEIPGAGDRLDAVLIAGGKSNLTYVVTDGAAEWIVRRPPLGHVLATAHDMAREYRVMSALQDTAVPVPRTYALCRDAGVVGAEFYVMERCAGTPYRRASELAELGQARTRTISERLVDTLAALHAVDPESVGLGDFGRPEGFLARQVGRWKKQLDASHSRDLPAADELHRLLAANVPAESATGIVHGDFRLDNVLVDHEDRVTAVLDWEMATLGDPLTDLALMLTYHRLGTGAGDGSGSVSDVSAAPGFLDERAVVERYAQGSERDLSSFGFYLGLAAFKLAAILEGIHYRYLNGQTVGAGFDQIGEAIHPLLDAGLTAIKENS</sequence>
<comment type="caution">
    <text evidence="2">The sequence shown here is derived from an EMBL/GenBank/DDBJ whole genome shotgun (WGS) entry which is preliminary data.</text>
</comment>
<evidence type="ECO:0000259" key="1">
    <source>
        <dbReference type="Pfam" id="PF01636"/>
    </source>
</evidence>